<protein>
    <submittedName>
        <fullName evidence="1">RTX toxins determinant A</fullName>
    </submittedName>
</protein>
<gene>
    <name evidence="1" type="ORF">C942_02531</name>
</gene>
<reference evidence="1 2" key="1">
    <citation type="submission" date="2012-12" db="EMBL/GenBank/DDBJ databases">
        <title>Genome Assembly of Photobacterium sp. AK15.</title>
        <authorList>
            <person name="Khatri I."/>
            <person name="Vaidya B."/>
            <person name="Srinivas T.N.R."/>
            <person name="Subramanian S."/>
            <person name="Pinnaka A."/>
        </authorList>
    </citation>
    <scope>NUCLEOTIDE SEQUENCE [LARGE SCALE GENOMIC DNA]</scope>
    <source>
        <strain evidence="1 2">AK15</strain>
    </source>
</reference>
<dbReference type="AlphaFoldDB" id="L8JAL8"/>
<dbReference type="Proteomes" id="UP000011134">
    <property type="component" value="Unassembled WGS sequence"/>
</dbReference>
<evidence type="ECO:0000313" key="1">
    <source>
        <dbReference type="EMBL" id="ELR64507.1"/>
    </source>
</evidence>
<organism evidence="1 2">
    <name type="scientific">Photobacterium marinum</name>
    <dbReference type="NCBI Taxonomy" id="1056511"/>
    <lineage>
        <taxon>Bacteria</taxon>
        <taxon>Pseudomonadati</taxon>
        <taxon>Pseudomonadota</taxon>
        <taxon>Gammaproteobacteria</taxon>
        <taxon>Vibrionales</taxon>
        <taxon>Vibrionaceae</taxon>
        <taxon>Photobacterium</taxon>
    </lineage>
</organism>
<keyword evidence="2" id="KW-1185">Reference proteome</keyword>
<proteinExistence type="predicted"/>
<sequence length="83" mass="8739">MTFDDYFNGNRAELVIGMGEKDTAGEREYTALSDNAVDALVQAMSSFAPQAGDNGFIDNLDSKARVAVTTAWSDVTSGKGAIA</sequence>
<evidence type="ECO:0000313" key="2">
    <source>
        <dbReference type="Proteomes" id="UP000011134"/>
    </source>
</evidence>
<dbReference type="EMBL" id="AMZO01000026">
    <property type="protein sequence ID" value="ELR64507.1"/>
    <property type="molecule type" value="Genomic_DNA"/>
</dbReference>
<name>L8JAL8_9GAMM</name>
<comment type="caution">
    <text evidence="1">The sequence shown here is derived from an EMBL/GenBank/DDBJ whole genome shotgun (WGS) entry which is preliminary data.</text>
</comment>
<accession>L8JAL8</accession>
<dbReference type="PATRIC" id="fig|1056511.3.peg.3604"/>